<accession>A0A8J5WW78</accession>
<feature type="region of interest" description="Disordered" evidence="1">
    <location>
        <begin position="1"/>
        <end position="88"/>
    </location>
</feature>
<reference evidence="2" key="1">
    <citation type="journal article" date="2021" name="bioRxiv">
        <title>Whole Genome Assembly and Annotation of Northern Wild Rice, Zizania palustris L., Supports a Whole Genome Duplication in the Zizania Genus.</title>
        <authorList>
            <person name="Haas M."/>
            <person name="Kono T."/>
            <person name="Macchietto M."/>
            <person name="Millas R."/>
            <person name="McGilp L."/>
            <person name="Shao M."/>
            <person name="Duquette J."/>
            <person name="Hirsch C.N."/>
            <person name="Kimball J."/>
        </authorList>
    </citation>
    <scope>NUCLEOTIDE SEQUENCE</scope>
    <source>
        <tissue evidence="2">Fresh leaf tissue</tissue>
    </source>
</reference>
<reference evidence="2" key="2">
    <citation type="submission" date="2021-02" db="EMBL/GenBank/DDBJ databases">
        <authorList>
            <person name="Kimball J.A."/>
            <person name="Haas M.W."/>
            <person name="Macchietto M."/>
            <person name="Kono T."/>
            <person name="Duquette J."/>
            <person name="Shao M."/>
        </authorList>
    </citation>
    <scope>NUCLEOTIDE SEQUENCE</scope>
    <source>
        <tissue evidence="2">Fresh leaf tissue</tissue>
    </source>
</reference>
<feature type="compositionally biased region" description="Basic and acidic residues" evidence="1">
    <location>
        <begin position="23"/>
        <end position="32"/>
    </location>
</feature>
<evidence type="ECO:0000313" key="2">
    <source>
        <dbReference type="EMBL" id="KAG8096122.1"/>
    </source>
</evidence>
<name>A0A8J5WW78_ZIZPA</name>
<feature type="compositionally biased region" description="Basic and acidic residues" evidence="1">
    <location>
        <begin position="41"/>
        <end position="52"/>
    </location>
</feature>
<sequence length="259" mass="29460">MEEEVEKEPVPNKVADYQMAQELNEHVPKKMADPQMAQQHVPEEVTDPKVAEPDQVEESVPATEPDQVKESVPTAEPQVTEPVDEADQVKESVPAAELDPENQEARPKPTIHKTIVHVRQCSEPKSEMLKFFSIVGKTRVMQIEVTVPKEVFNCPEFNLALFFNDYHRMFRLKRTDITTMILWCFFPNCAATGHCFYSYVALLDNTGRLYFATSPLVFHSVEYHCQAPGQACLDLLPECIADSYSLFLPCVELTYHAEI</sequence>
<protein>
    <submittedName>
        <fullName evidence="2">Uncharacterized protein</fullName>
    </submittedName>
</protein>
<comment type="caution">
    <text evidence="2">The sequence shown here is derived from an EMBL/GenBank/DDBJ whole genome shotgun (WGS) entry which is preliminary data.</text>
</comment>
<organism evidence="2 3">
    <name type="scientific">Zizania palustris</name>
    <name type="common">Northern wild rice</name>
    <dbReference type="NCBI Taxonomy" id="103762"/>
    <lineage>
        <taxon>Eukaryota</taxon>
        <taxon>Viridiplantae</taxon>
        <taxon>Streptophyta</taxon>
        <taxon>Embryophyta</taxon>
        <taxon>Tracheophyta</taxon>
        <taxon>Spermatophyta</taxon>
        <taxon>Magnoliopsida</taxon>
        <taxon>Liliopsida</taxon>
        <taxon>Poales</taxon>
        <taxon>Poaceae</taxon>
        <taxon>BOP clade</taxon>
        <taxon>Oryzoideae</taxon>
        <taxon>Oryzeae</taxon>
        <taxon>Zizaniinae</taxon>
        <taxon>Zizania</taxon>
    </lineage>
</organism>
<dbReference type="Proteomes" id="UP000729402">
    <property type="component" value="Unassembled WGS sequence"/>
</dbReference>
<evidence type="ECO:0000256" key="1">
    <source>
        <dbReference type="SAM" id="MobiDB-lite"/>
    </source>
</evidence>
<dbReference type="EMBL" id="JAAALK010000079">
    <property type="protein sequence ID" value="KAG8096122.1"/>
    <property type="molecule type" value="Genomic_DNA"/>
</dbReference>
<dbReference type="AlphaFoldDB" id="A0A8J5WW78"/>
<gene>
    <name evidence="2" type="ORF">GUJ93_ZPchr0013g34678</name>
</gene>
<keyword evidence="3" id="KW-1185">Reference proteome</keyword>
<evidence type="ECO:0000313" key="3">
    <source>
        <dbReference type="Proteomes" id="UP000729402"/>
    </source>
</evidence>
<proteinExistence type="predicted"/>